<dbReference type="GO" id="GO:0003676">
    <property type="term" value="F:nucleic acid binding"/>
    <property type="evidence" value="ECO:0007669"/>
    <property type="project" value="InterPro"/>
</dbReference>
<dbReference type="Pfam" id="PF25597">
    <property type="entry name" value="SH3_retrovirus"/>
    <property type="match status" value="1"/>
</dbReference>
<dbReference type="Pfam" id="PF00665">
    <property type="entry name" value="rve"/>
    <property type="match status" value="1"/>
</dbReference>
<dbReference type="PANTHER" id="PTHR42648">
    <property type="entry name" value="TRANSPOSASE, PUTATIVE-RELATED"/>
    <property type="match status" value="1"/>
</dbReference>
<feature type="compositionally biased region" description="Acidic residues" evidence="1">
    <location>
        <begin position="354"/>
        <end position="370"/>
    </location>
</feature>
<dbReference type="PROSITE" id="PS50994">
    <property type="entry name" value="INTEGRASE"/>
    <property type="match status" value="1"/>
</dbReference>
<evidence type="ECO:0000256" key="1">
    <source>
        <dbReference type="SAM" id="MobiDB-lite"/>
    </source>
</evidence>
<feature type="region of interest" description="Disordered" evidence="1">
    <location>
        <begin position="310"/>
        <end position="331"/>
    </location>
</feature>
<dbReference type="CDD" id="cd09272">
    <property type="entry name" value="RNase_HI_RT_Ty1"/>
    <property type="match status" value="1"/>
</dbReference>
<dbReference type="InterPro" id="IPR057670">
    <property type="entry name" value="SH3_retrovirus"/>
</dbReference>
<dbReference type="Proteomes" id="UP001497516">
    <property type="component" value="Chromosome 10"/>
</dbReference>
<dbReference type="EMBL" id="OZ034814">
    <property type="protein sequence ID" value="CAL1361065.1"/>
    <property type="molecule type" value="Genomic_DNA"/>
</dbReference>
<evidence type="ECO:0000259" key="2">
    <source>
        <dbReference type="PROSITE" id="PS50994"/>
    </source>
</evidence>
<name>A0AAV2CXJ8_9ROSI</name>
<dbReference type="Pfam" id="PF13976">
    <property type="entry name" value="gag_pre-integrs"/>
    <property type="match status" value="1"/>
</dbReference>
<sequence length="598" mass="68296">MTNAKHSKGGINVAEKDSSIELWHKRLGHLSEKGLQILSEKQLLPGAKGTLLKTCVHWLAGKTHRVAFHRFPPSRRSKVLDLIHTDVCFMRDKTLGGASYYVTFIDDHSRKVWTYALKMKDQVLDVFKQFHAEVERETDLKLKCVRADNGGEYRGPFESYCRLHGIKLQKSVPKTPQQNGVAERMNRTICERIKCMLSHAKLPKSFWGETMRTAVDLINLLPSVPLEGDVPQRVWTGKEVSYEHLRVFGCKAYVHVPKDERAKLDDKAKPCIFMGYGHEEFGYRLWDPIARKIVRSRDVIFLENETSEDVERVEKKKNTEAGPVNLEPISPSQMHENVEEVVHDEPQGALDQEVQGEEQLEQEEQVEEEQPLSKPRKSTRDRKASTWYIERVLERFNMRKAKAVSTPLGGHLKLSVKHCPTSDEEKEAMQNVPYASVVGSLMYAMVCTRPDIAHAVGVVSRFLSNPGKEHWRAVKWILRYLRGDVDSRKSTSGYMMTFAGAAVSWQSKLQKCVALSTTEAEYIAVTEACKEMLWLKKFLQELGIKQERYVLYCDSQKKLMELNKVHTDDNGSDMMTKSPPSGKHIFCRDEAGLVLPPI</sequence>
<accession>A0AAV2CXJ8</accession>
<gene>
    <name evidence="3" type="ORF">LTRI10_LOCUS8459</name>
</gene>
<reference evidence="3 4" key="1">
    <citation type="submission" date="2024-04" db="EMBL/GenBank/DDBJ databases">
        <authorList>
            <person name="Fracassetti M."/>
        </authorList>
    </citation>
    <scope>NUCLEOTIDE SEQUENCE [LARGE SCALE GENOMIC DNA]</scope>
</reference>
<dbReference type="InterPro" id="IPR036397">
    <property type="entry name" value="RNaseH_sf"/>
</dbReference>
<evidence type="ECO:0000313" key="4">
    <source>
        <dbReference type="Proteomes" id="UP001497516"/>
    </source>
</evidence>
<organism evidence="3 4">
    <name type="scientific">Linum trigynum</name>
    <dbReference type="NCBI Taxonomy" id="586398"/>
    <lineage>
        <taxon>Eukaryota</taxon>
        <taxon>Viridiplantae</taxon>
        <taxon>Streptophyta</taxon>
        <taxon>Embryophyta</taxon>
        <taxon>Tracheophyta</taxon>
        <taxon>Spermatophyta</taxon>
        <taxon>Magnoliopsida</taxon>
        <taxon>eudicotyledons</taxon>
        <taxon>Gunneridae</taxon>
        <taxon>Pentapetalae</taxon>
        <taxon>rosids</taxon>
        <taxon>fabids</taxon>
        <taxon>Malpighiales</taxon>
        <taxon>Linaceae</taxon>
        <taxon>Linum</taxon>
    </lineage>
</organism>
<dbReference type="InterPro" id="IPR025724">
    <property type="entry name" value="GAG-pre-integrase_dom"/>
</dbReference>
<proteinExistence type="predicted"/>
<feature type="compositionally biased region" description="Basic and acidic residues" evidence="1">
    <location>
        <begin position="310"/>
        <end position="319"/>
    </location>
</feature>
<protein>
    <recommendedName>
        <fullName evidence="2">Integrase catalytic domain-containing protein</fullName>
    </recommendedName>
</protein>
<dbReference type="Gene3D" id="3.30.420.10">
    <property type="entry name" value="Ribonuclease H-like superfamily/Ribonuclease H"/>
    <property type="match status" value="1"/>
</dbReference>
<evidence type="ECO:0000313" key="3">
    <source>
        <dbReference type="EMBL" id="CAL1361065.1"/>
    </source>
</evidence>
<feature type="domain" description="Integrase catalytic" evidence="2">
    <location>
        <begin position="69"/>
        <end position="239"/>
    </location>
</feature>
<dbReference type="GO" id="GO:0015074">
    <property type="term" value="P:DNA integration"/>
    <property type="evidence" value="ECO:0007669"/>
    <property type="project" value="InterPro"/>
</dbReference>
<feature type="region of interest" description="Disordered" evidence="1">
    <location>
        <begin position="354"/>
        <end position="380"/>
    </location>
</feature>
<dbReference type="PANTHER" id="PTHR42648:SF28">
    <property type="entry name" value="TRANSPOSON-ENCODED PROTEIN WITH RIBONUCLEASE H-LIKE AND RETROVIRUS ZINC FINGER-LIKE DOMAINS"/>
    <property type="match status" value="1"/>
</dbReference>
<dbReference type="InterPro" id="IPR012337">
    <property type="entry name" value="RNaseH-like_sf"/>
</dbReference>
<dbReference type="AlphaFoldDB" id="A0AAV2CXJ8"/>
<keyword evidence="4" id="KW-1185">Reference proteome</keyword>
<dbReference type="SUPFAM" id="SSF53098">
    <property type="entry name" value="Ribonuclease H-like"/>
    <property type="match status" value="1"/>
</dbReference>
<dbReference type="InterPro" id="IPR039537">
    <property type="entry name" value="Retrotran_Ty1/copia-like"/>
</dbReference>
<dbReference type="InterPro" id="IPR001584">
    <property type="entry name" value="Integrase_cat-core"/>
</dbReference>